<keyword evidence="5" id="KW-1185">Reference proteome</keyword>
<dbReference type="EMBL" id="BMVX01000012">
    <property type="protein sequence ID" value="GGZ71761.1"/>
    <property type="molecule type" value="Genomic_DNA"/>
</dbReference>
<proteinExistence type="predicted"/>
<dbReference type="InterPro" id="IPR036380">
    <property type="entry name" value="Isochorismatase-like_sf"/>
</dbReference>
<feature type="region of interest" description="Disordered" evidence="1">
    <location>
        <begin position="106"/>
        <end position="155"/>
    </location>
</feature>
<dbReference type="EMBL" id="CP023701">
    <property type="protein sequence ID" value="QEU81916.1"/>
    <property type="molecule type" value="Genomic_DNA"/>
</dbReference>
<feature type="domain" description="Isochorismatase-like" evidence="2">
    <location>
        <begin position="11"/>
        <end position="111"/>
    </location>
</feature>
<name>A0A5P2URG0_9ACTN</name>
<reference evidence="3" key="1">
    <citation type="journal article" date="2014" name="Int. J. Syst. Evol. Microbiol.">
        <title>Complete genome sequence of Corynebacterium casei LMG S-19264T (=DSM 44701T), isolated from a smear-ripened cheese.</title>
        <authorList>
            <consortium name="US DOE Joint Genome Institute (JGI-PGF)"/>
            <person name="Walter F."/>
            <person name="Albersmeier A."/>
            <person name="Kalinowski J."/>
            <person name="Ruckert C."/>
        </authorList>
    </citation>
    <scope>NUCLEOTIDE SEQUENCE</scope>
    <source>
        <strain evidence="3">JCM 4834</strain>
    </source>
</reference>
<feature type="compositionally biased region" description="Low complexity" evidence="1">
    <location>
        <begin position="139"/>
        <end position="148"/>
    </location>
</feature>
<evidence type="ECO:0000259" key="2">
    <source>
        <dbReference type="Pfam" id="PF00857"/>
    </source>
</evidence>
<dbReference type="SUPFAM" id="SSF52499">
    <property type="entry name" value="Isochorismatase-like hydrolases"/>
    <property type="match status" value="1"/>
</dbReference>
<dbReference type="AlphaFoldDB" id="A0A5P2URG0"/>
<dbReference type="InterPro" id="IPR000868">
    <property type="entry name" value="Isochorismatase-like_dom"/>
</dbReference>
<reference evidence="3" key="3">
    <citation type="submission" date="2020-09" db="EMBL/GenBank/DDBJ databases">
        <authorList>
            <person name="Sun Q."/>
            <person name="Ohkuma M."/>
        </authorList>
    </citation>
    <scope>NUCLEOTIDE SEQUENCE</scope>
    <source>
        <strain evidence="3">JCM 4834</strain>
    </source>
</reference>
<gene>
    <name evidence="4" type="ORF">CP968_29775</name>
    <name evidence="3" type="ORF">GCM10010371_34320</name>
</gene>
<dbReference type="OrthoDB" id="3174612at2"/>
<dbReference type="Proteomes" id="UP000326831">
    <property type="component" value="Chromosome"/>
</dbReference>
<accession>A0A5P2URG0</accession>
<feature type="region of interest" description="Disordered" evidence="1">
    <location>
        <begin position="60"/>
        <end position="86"/>
    </location>
</feature>
<evidence type="ECO:0000313" key="3">
    <source>
        <dbReference type="EMBL" id="GGZ71761.1"/>
    </source>
</evidence>
<dbReference type="Pfam" id="PF00857">
    <property type="entry name" value="Isochorismatase"/>
    <property type="match status" value="1"/>
</dbReference>
<organism evidence="4 5">
    <name type="scientific">Streptomyces subrutilus</name>
    <dbReference type="NCBI Taxonomy" id="36818"/>
    <lineage>
        <taxon>Bacteria</taxon>
        <taxon>Bacillati</taxon>
        <taxon>Actinomycetota</taxon>
        <taxon>Actinomycetes</taxon>
        <taxon>Kitasatosporales</taxon>
        <taxon>Streptomycetaceae</taxon>
        <taxon>Streptomyces</taxon>
    </lineage>
</organism>
<evidence type="ECO:0000313" key="5">
    <source>
        <dbReference type="Proteomes" id="UP000326831"/>
    </source>
</evidence>
<dbReference type="Proteomes" id="UP000634660">
    <property type="component" value="Unassembled WGS sequence"/>
</dbReference>
<dbReference type="KEGG" id="ssub:CP968_29775"/>
<evidence type="ECO:0000256" key="1">
    <source>
        <dbReference type="SAM" id="MobiDB-lite"/>
    </source>
</evidence>
<dbReference type="Gene3D" id="3.40.50.850">
    <property type="entry name" value="Isochorismatase-like"/>
    <property type="match status" value="1"/>
</dbReference>
<dbReference type="RefSeq" id="WP_150520918.1">
    <property type="nucleotide sequence ID" value="NZ_BMVX01000012.1"/>
</dbReference>
<protein>
    <submittedName>
        <fullName evidence="4">Isochorismatase family protein</fullName>
    </submittedName>
</protein>
<sequence>MPSTTTRATRALVPIDQMPRVIALPLAPHSGDEVLARCGRLAEAFRAAGEPVVLVRVEHPAPPHGARAAGSPTSRAARRHRGRRADIGAFHRTGLDERLRERGVDTRVLAGPVATTGRAEHCPGTRRTGGPSDGPRTAGPTGPQTSGPPSGPMPP</sequence>
<evidence type="ECO:0000313" key="4">
    <source>
        <dbReference type="EMBL" id="QEU81916.1"/>
    </source>
</evidence>
<reference evidence="4 5" key="2">
    <citation type="submission" date="2017-09" db="EMBL/GenBank/DDBJ databases">
        <authorList>
            <person name="Lee N."/>
            <person name="Cho B.-K."/>
        </authorList>
    </citation>
    <scope>NUCLEOTIDE SEQUENCE [LARGE SCALE GENOMIC DNA]</scope>
    <source>
        <strain evidence="4 5">ATCC 27467</strain>
    </source>
</reference>